<dbReference type="PANTHER" id="PTHR42801">
    <property type="entry name" value="THIOREDOXIN-DEPENDENT PEROXIDE REDUCTASE"/>
    <property type="match status" value="1"/>
</dbReference>
<evidence type="ECO:0000256" key="1">
    <source>
        <dbReference type="ARBA" id="ARBA00003330"/>
    </source>
</evidence>
<dbReference type="InterPro" id="IPR050924">
    <property type="entry name" value="Peroxiredoxin_BCP/PrxQ"/>
</dbReference>
<evidence type="ECO:0000256" key="2">
    <source>
        <dbReference type="ARBA" id="ARBA00011245"/>
    </source>
</evidence>
<evidence type="ECO:0000256" key="7">
    <source>
        <dbReference type="ARBA" id="ARBA00023157"/>
    </source>
</evidence>
<evidence type="ECO:0000256" key="13">
    <source>
        <dbReference type="PIRSR" id="PIRSR000239-1"/>
    </source>
</evidence>
<dbReference type="CDD" id="cd03017">
    <property type="entry name" value="PRX_BCP"/>
    <property type="match status" value="1"/>
</dbReference>
<evidence type="ECO:0000256" key="9">
    <source>
        <dbReference type="ARBA" id="ARBA00032824"/>
    </source>
</evidence>
<dbReference type="PANTHER" id="PTHR42801:SF8">
    <property type="entry name" value="PEROXIREDOXIN RV1608C-RELATED"/>
    <property type="match status" value="1"/>
</dbReference>
<keyword evidence="5" id="KW-0049">Antioxidant</keyword>
<comment type="catalytic activity">
    <reaction evidence="12">
        <text>a hydroperoxide + [thioredoxin]-dithiol = an alcohol + [thioredoxin]-disulfide + H2O</text>
        <dbReference type="Rhea" id="RHEA:62620"/>
        <dbReference type="Rhea" id="RHEA-COMP:10698"/>
        <dbReference type="Rhea" id="RHEA-COMP:10700"/>
        <dbReference type="ChEBI" id="CHEBI:15377"/>
        <dbReference type="ChEBI" id="CHEBI:29950"/>
        <dbReference type="ChEBI" id="CHEBI:30879"/>
        <dbReference type="ChEBI" id="CHEBI:35924"/>
        <dbReference type="ChEBI" id="CHEBI:50058"/>
        <dbReference type="EC" id="1.11.1.24"/>
    </reaction>
</comment>
<dbReference type="EC" id="1.11.1.24" evidence="3"/>
<dbReference type="RefSeq" id="WP_129987765.1">
    <property type="nucleotide sequence ID" value="NZ_SDPU01000023.1"/>
</dbReference>
<comment type="subunit">
    <text evidence="2">Monomer.</text>
</comment>
<evidence type="ECO:0000256" key="11">
    <source>
        <dbReference type="ARBA" id="ARBA00041373"/>
    </source>
</evidence>
<dbReference type="GO" id="GO:0034599">
    <property type="term" value="P:cellular response to oxidative stress"/>
    <property type="evidence" value="ECO:0007669"/>
    <property type="project" value="TreeGrafter"/>
</dbReference>
<dbReference type="InterPro" id="IPR000866">
    <property type="entry name" value="AhpC/TSA"/>
</dbReference>
<dbReference type="Pfam" id="PF00578">
    <property type="entry name" value="AhpC-TSA"/>
    <property type="match status" value="1"/>
</dbReference>
<comment type="function">
    <text evidence="1">Thiol-specific peroxidase that catalyzes the reduction of hydrogen peroxide and organic hydroperoxides to water and alcohols, respectively. Plays a role in cell protection against oxidative stress by detoxifying peroxides and as sensor of hydrogen peroxide-mediated signaling events.</text>
</comment>
<dbReference type="PIRSF" id="PIRSF000239">
    <property type="entry name" value="AHPC"/>
    <property type="match status" value="1"/>
</dbReference>
<dbReference type="PROSITE" id="PS51352">
    <property type="entry name" value="THIOREDOXIN_2"/>
    <property type="match status" value="1"/>
</dbReference>
<dbReference type="OrthoDB" id="9812811at2"/>
<dbReference type="GO" id="GO:0008379">
    <property type="term" value="F:thioredoxin peroxidase activity"/>
    <property type="evidence" value="ECO:0007669"/>
    <property type="project" value="TreeGrafter"/>
</dbReference>
<accession>A0A4Q5IZ72</accession>
<evidence type="ECO:0000256" key="6">
    <source>
        <dbReference type="ARBA" id="ARBA00023002"/>
    </source>
</evidence>
<dbReference type="InterPro" id="IPR036249">
    <property type="entry name" value="Thioredoxin-like_sf"/>
</dbReference>
<evidence type="ECO:0000256" key="3">
    <source>
        <dbReference type="ARBA" id="ARBA00013017"/>
    </source>
</evidence>
<protein>
    <recommendedName>
        <fullName evidence="3">thioredoxin-dependent peroxiredoxin</fullName>
        <ecNumber evidence="3">1.11.1.24</ecNumber>
    </recommendedName>
    <alternativeName>
        <fullName evidence="11">Bacterioferritin comigratory protein</fullName>
    </alternativeName>
    <alternativeName>
        <fullName evidence="9">Thioredoxin peroxidase</fullName>
    </alternativeName>
</protein>
<evidence type="ECO:0000256" key="8">
    <source>
        <dbReference type="ARBA" id="ARBA00023284"/>
    </source>
</evidence>
<sequence length="149" mass="16470">MKTISEGSTAPDFELPDENGDLVRLSDKVREGPVVLFFYPAAMTGGCTREACTFRDLGQDFADAGAQRLGISADPVGRQKEFSEQHSFDYPLLSDRDREVATAYGVKRRFVTPVKRATFVIDRDLTIRKVIASELDMQVHAQEALAALA</sequence>
<name>A0A4Q5IZ72_9ACTN</name>
<evidence type="ECO:0000256" key="5">
    <source>
        <dbReference type="ARBA" id="ARBA00022862"/>
    </source>
</evidence>
<feature type="domain" description="Thioredoxin" evidence="14">
    <location>
        <begin position="4"/>
        <end position="149"/>
    </location>
</feature>
<evidence type="ECO:0000256" key="10">
    <source>
        <dbReference type="ARBA" id="ARBA00038489"/>
    </source>
</evidence>
<keyword evidence="4" id="KW-0575">Peroxidase</keyword>
<gene>
    <name evidence="15" type="ORF">ETU37_13025</name>
</gene>
<dbReference type="Proteomes" id="UP000291189">
    <property type="component" value="Unassembled WGS sequence"/>
</dbReference>
<keyword evidence="16" id="KW-1185">Reference proteome</keyword>
<keyword evidence="7" id="KW-1015">Disulfide bond</keyword>
<dbReference type="GO" id="GO:0045454">
    <property type="term" value="P:cell redox homeostasis"/>
    <property type="evidence" value="ECO:0007669"/>
    <property type="project" value="TreeGrafter"/>
</dbReference>
<organism evidence="15 16">
    <name type="scientific">Nocardioides iriomotensis</name>
    <dbReference type="NCBI Taxonomy" id="715784"/>
    <lineage>
        <taxon>Bacteria</taxon>
        <taxon>Bacillati</taxon>
        <taxon>Actinomycetota</taxon>
        <taxon>Actinomycetes</taxon>
        <taxon>Propionibacteriales</taxon>
        <taxon>Nocardioidaceae</taxon>
        <taxon>Nocardioides</taxon>
    </lineage>
</organism>
<evidence type="ECO:0000256" key="12">
    <source>
        <dbReference type="ARBA" id="ARBA00049091"/>
    </source>
</evidence>
<proteinExistence type="inferred from homology"/>
<dbReference type="AlphaFoldDB" id="A0A4Q5IZ72"/>
<reference evidence="15 16" key="1">
    <citation type="submission" date="2019-01" db="EMBL/GenBank/DDBJ databases">
        <title>Nocardioides guangzhouensis sp. nov., an actinobacterium isolated from soil.</title>
        <authorList>
            <person name="Fu Y."/>
            <person name="Cai Y."/>
            <person name="Lin Z."/>
            <person name="Chen P."/>
        </authorList>
    </citation>
    <scope>NUCLEOTIDE SEQUENCE [LARGE SCALE GENOMIC DNA]</scope>
    <source>
        <strain evidence="15 16">NBRC 105384</strain>
    </source>
</reference>
<dbReference type="SUPFAM" id="SSF52833">
    <property type="entry name" value="Thioredoxin-like"/>
    <property type="match status" value="1"/>
</dbReference>
<evidence type="ECO:0000259" key="14">
    <source>
        <dbReference type="PROSITE" id="PS51352"/>
    </source>
</evidence>
<dbReference type="EMBL" id="SDPU01000023">
    <property type="protein sequence ID" value="RYU11490.1"/>
    <property type="molecule type" value="Genomic_DNA"/>
</dbReference>
<keyword evidence="8" id="KW-0676">Redox-active center</keyword>
<dbReference type="GO" id="GO:0005737">
    <property type="term" value="C:cytoplasm"/>
    <property type="evidence" value="ECO:0007669"/>
    <property type="project" value="TreeGrafter"/>
</dbReference>
<evidence type="ECO:0000256" key="4">
    <source>
        <dbReference type="ARBA" id="ARBA00022559"/>
    </source>
</evidence>
<dbReference type="InterPro" id="IPR013766">
    <property type="entry name" value="Thioredoxin_domain"/>
</dbReference>
<keyword evidence="6" id="KW-0560">Oxidoreductase</keyword>
<evidence type="ECO:0000313" key="15">
    <source>
        <dbReference type="EMBL" id="RYU11490.1"/>
    </source>
</evidence>
<evidence type="ECO:0000313" key="16">
    <source>
        <dbReference type="Proteomes" id="UP000291189"/>
    </source>
</evidence>
<comment type="similarity">
    <text evidence="10">Belongs to the peroxiredoxin family. BCP/PrxQ subfamily.</text>
</comment>
<feature type="active site" description="Cysteine sulfenic acid (-SOH) intermediate; for peroxidase activity" evidence="13">
    <location>
        <position position="47"/>
    </location>
</feature>
<comment type="caution">
    <text evidence="15">The sequence shown here is derived from an EMBL/GenBank/DDBJ whole genome shotgun (WGS) entry which is preliminary data.</text>
</comment>
<dbReference type="InterPro" id="IPR024706">
    <property type="entry name" value="Peroxiredoxin_AhpC-typ"/>
</dbReference>
<dbReference type="Gene3D" id="3.40.30.10">
    <property type="entry name" value="Glutaredoxin"/>
    <property type="match status" value="1"/>
</dbReference>